<proteinExistence type="predicted"/>
<sequence length="195" mass="19907">MKSIAIIALSTLALASQATAQLISYSAPIAATQWTAGQPATISWTNSCNQVVGNTTFPVYLNQQVGQYQVQVPGIPELGYLDCKKPGKITVQVPATLPQGSAYSILVTNGGNQSYSALFTILSTIPGSTTSALPTSTLPPVTTTTTATAAPITTTAARPTVTTTPPTTKPNQAGALKTGSQVAFVVVAAVASLLL</sequence>
<dbReference type="AlphaFoldDB" id="A0A9P5V7P9"/>
<name>A0A9P5V7P9_9FUNG</name>
<reference evidence="4" key="1">
    <citation type="journal article" date="2020" name="Fungal Divers.">
        <title>Resolving the Mortierellaceae phylogeny through synthesis of multi-gene phylogenetics and phylogenomics.</title>
        <authorList>
            <person name="Vandepol N."/>
            <person name="Liber J."/>
            <person name="Desiro A."/>
            <person name="Na H."/>
            <person name="Kennedy M."/>
            <person name="Barry K."/>
            <person name="Grigoriev I.V."/>
            <person name="Miller A.N."/>
            <person name="O'Donnell K."/>
            <person name="Stajich J.E."/>
            <person name="Bonito G."/>
        </authorList>
    </citation>
    <scope>NUCLEOTIDE SEQUENCE</scope>
    <source>
        <strain evidence="4">NRRL 6426</strain>
    </source>
</reference>
<evidence type="ECO:0000256" key="2">
    <source>
        <dbReference type="SAM" id="SignalP"/>
    </source>
</evidence>
<evidence type="ECO:0000313" key="5">
    <source>
        <dbReference type="Proteomes" id="UP000748756"/>
    </source>
</evidence>
<comment type="caution">
    <text evidence="4">The sequence shown here is derived from an EMBL/GenBank/DDBJ whole genome shotgun (WGS) entry which is preliminary data.</text>
</comment>
<evidence type="ECO:0000313" key="4">
    <source>
        <dbReference type="EMBL" id="KAF9143861.1"/>
    </source>
</evidence>
<gene>
    <name evidence="4" type="ORF">BG015_000281</name>
</gene>
<keyword evidence="1 2" id="KW-0732">Signal</keyword>
<evidence type="ECO:0000256" key="1">
    <source>
        <dbReference type="ARBA" id="ARBA00022729"/>
    </source>
</evidence>
<feature type="chain" id="PRO_5040158965" description="Yeast cell wall synthesis Kre9/Knh1-like N-terminal domain-containing protein" evidence="2">
    <location>
        <begin position="21"/>
        <end position="195"/>
    </location>
</feature>
<protein>
    <recommendedName>
        <fullName evidence="3">Yeast cell wall synthesis Kre9/Knh1-like N-terminal domain-containing protein</fullName>
    </recommendedName>
</protein>
<dbReference type="InterPro" id="IPR018466">
    <property type="entry name" value="Kre9/Knh1-like_N"/>
</dbReference>
<feature type="signal peptide" evidence="2">
    <location>
        <begin position="1"/>
        <end position="20"/>
    </location>
</feature>
<organism evidence="4 5">
    <name type="scientific">Linnemannia schmuckeri</name>
    <dbReference type="NCBI Taxonomy" id="64567"/>
    <lineage>
        <taxon>Eukaryota</taxon>
        <taxon>Fungi</taxon>
        <taxon>Fungi incertae sedis</taxon>
        <taxon>Mucoromycota</taxon>
        <taxon>Mortierellomycotina</taxon>
        <taxon>Mortierellomycetes</taxon>
        <taxon>Mortierellales</taxon>
        <taxon>Mortierellaceae</taxon>
        <taxon>Linnemannia</taxon>
    </lineage>
</organism>
<dbReference type="EMBL" id="JAAAUQ010001041">
    <property type="protein sequence ID" value="KAF9143861.1"/>
    <property type="molecule type" value="Genomic_DNA"/>
</dbReference>
<keyword evidence="5" id="KW-1185">Reference proteome</keyword>
<feature type="domain" description="Yeast cell wall synthesis Kre9/Knh1-like N-terminal" evidence="3">
    <location>
        <begin position="28"/>
        <end position="121"/>
    </location>
</feature>
<dbReference type="Proteomes" id="UP000748756">
    <property type="component" value="Unassembled WGS sequence"/>
</dbReference>
<evidence type="ECO:0000259" key="3">
    <source>
        <dbReference type="Pfam" id="PF10342"/>
    </source>
</evidence>
<accession>A0A9P5V7P9</accession>
<dbReference type="OrthoDB" id="2260257at2759"/>
<dbReference type="Pfam" id="PF10342">
    <property type="entry name" value="Kre9_KNH"/>
    <property type="match status" value="1"/>
</dbReference>